<proteinExistence type="predicted"/>
<dbReference type="InterPro" id="IPR036653">
    <property type="entry name" value="CinA-like_C"/>
</dbReference>
<dbReference type="Pfam" id="PF02464">
    <property type="entry name" value="CinA"/>
    <property type="match status" value="1"/>
</dbReference>
<dbReference type="Gene3D" id="3.90.950.20">
    <property type="entry name" value="CinA-like"/>
    <property type="match status" value="1"/>
</dbReference>
<evidence type="ECO:0000259" key="1">
    <source>
        <dbReference type="Pfam" id="PF02464"/>
    </source>
</evidence>
<accession>A0ABZ0W799</accession>
<sequence>MNSDLISKQLSDQLELIKNFCIQNGETIAAAESVTSGVIQFMLSTAQEAQQIYQGGITVYNSAQKAIHLNADPVYAEKVKGVSSELSTQLARSACTLFRSQIGIGITGFATPVPEEGINEVFAYVSITRNGELLVNEKLVPETKGPAAQWEFAETTIQRLATILSNTKH</sequence>
<keyword evidence="3" id="KW-1185">Reference proteome</keyword>
<dbReference type="SUPFAM" id="SSF142433">
    <property type="entry name" value="CinA-like"/>
    <property type="match status" value="1"/>
</dbReference>
<dbReference type="Proteomes" id="UP001325680">
    <property type="component" value="Chromosome"/>
</dbReference>
<evidence type="ECO:0000313" key="3">
    <source>
        <dbReference type="Proteomes" id="UP001325680"/>
    </source>
</evidence>
<evidence type="ECO:0000313" key="2">
    <source>
        <dbReference type="EMBL" id="WQD38367.1"/>
    </source>
</evidence>
<dbReference type="EMBL" id="CP139960">
    <property type="protein sequence ID" value="WQD38367.1"/>
    <property type="molecule type" value="Genomic_DNA"/>
</dbReference>
<gene>
    <name evidence="2" type="ORF">U0035_22085</name>
</gene>
<reference evidence="2 3" key="1">
    <citation type="submission" date="2023-12" db="EMBL/GenBank/DDBJ databases">
        <title>Genome sequencing and assembly of bacterial species from a model synthetic community.</title>
        <authorList>
            <person name="Hogle S.L."/>
        </authorList>
    </citation>
    <scope>NUCLEOTIDE SEQUENCE [LARGE SCALE GENOMIC DNA]</scope>
    <source>
        <strain evidence="2 3">HAMBI_3031</strain>
    </source>
</reference>
<dbReference type="InterPro" id="IPR008136">
    <property type="entry name" value="CinA_C"/>
</dbReference>
<organism evidence="2 3">
    <name type="scientific">Niabella yanshanensis</name>
    <dbReference type="NCBI Taxonomy" id="577386"/>
    <lineage>
        <taxon>Bacteria</taxon>
        <taxon>Pseudomonadati</taxon>
        <taxon>Bacteroidota</taxon>
        <taxon>Chitinophagia</taxon>
        <taxon>Chitinophagales</taxon>
        <taxon>Chitinophagaceae</taxon>
        <taxon>Niabella</taxon>
    </lineage>
</organism>
<feature type="domain" description="CinA C-terminal" evidence="1">
    <location>
        <begin position="16"/>
        <end position="135"/>
    </location>
</feature>
<name>A0ABZ0W799_9BACT</name>
<protein>
    <submittedName>
        <fullName evidence="2">CinA family protein</fullName>
    </submittedName>
</protein>
<dbReference type="RefSeq" id="WP_114791129.1">
    <property type="nucleotide sequence ID" value="NZ_CP139960.1"/>
</dbReference>